<evidence type="ECO:0000256" key="8">
    <source>
        <dbReference type="SAM" id="MobiDB-lite"/>
    </source>
</evidence>
<dbReference type="InterPro" id="IPR004582">
    <property type="entry name" value="Checkpoint_prot_Rad17_Rad24"/>
</dbReference>
<keyword evidence="4" id="KW-0227">DNA damage</keyword>
<sequence>MPKRPRSAVRTSAGKQQAAASEPVEVISLLEDSSPPEEDCDDFTVQHADPPSATGVVMRPMKRLRRMDRGPPTQQQQQRPHRSAASDLTYVGESHASASVLSGSRCRQLTMDPLTSQATAAKALRQGTLPVSSIPPKTTALPFQPLNVSRCCATGAAAPTASSDSAPALVLPAAGGDGGSPGPSTSPSLSQRSARGSPDPDYTPALPFQSPSKGASQPTASQRYTRRQQQQHARSQLRQLTFAPARTVGSDAAAASNRSTPFPTTETVAVASSVVGTAAHGGRAVKQPALQTWAPGLCSSRPLGSAPLSHSSPTVGLAAEMWHERHAPHNEEELVQVLHHKKVLEVKEWLERQCTLMIQGSSQVAAVPSQRPCCPYDVLQDQQTQIQDVAPRRLHQANQAWPGGSGFGGSGFGSRLGSQFRPPCGLALLSGPPGCGKSACIRVLAESKGFEVVEWTPPAPVVWNEHQYQHPTGSTDDGSGPAVSYQSKLDEFESFVSRSKYPPLALATSLTVQSASVSIDKEVGQGPGASQAIAFAAACGSSAPASRPKLLLIEDLPHTHDAERRQRLVAALRDLAATARCPLVLVATEEGQARSSGRSGPDGGGPMGSSKGLQKEILVALQSAGATTISFNPVTCNNIAKLLMRVAAAEGLELSPQAAVGLAEAADGDVRSALQALQMNAMLQKAALRGAEASVKDHKASRRGSGGRKRDGGGKKGGASMMTLLRVGRQQALTPGEVARLAAAQRDLGLPLFHALGKFLYNKRGGGGTMVAQGVDGDSNEDDDGAAARGRKDKKDKDSVALQQLNSYSLAAGRQWKLKHPVQLPARLLRPPMRYDPEAILLRCGLEAPVLLSFLHENYPSFVDREAQDVMDDISTVTAYLSDSAVLCGQSRASATAATAGGGTSLWLEDSPAAANLSSAIAGSVAARGLMYGNTRPAPHCFNPIRAPASSAINQAAAANRLQLHAAACRLSVASGGAGGDAAAIGTNWDGSGTIDGNAGTTSALFAGGSASQLVSTVMPWLRSLVQVSPQHATWLAPLLPSVWSYYWNGTVTEGAFLRHVASLPPSCQQHHQWQQAHSARWSGGGRAAAGTAASTVRCQPGVNGSGGSNSGDGAMESMLEQMGLEDEDPIEG</sequence>
<dbReference type="EMBL" id="BNCO01000011">
    <property type="protein sequence ID" value="GIL51688.1"/>
    <property type="molecule type" value="Genomic_DNA"/>
</dbReference>
<feature type="region of interest" description="Disordered" evidence="8">
    <location>
        <begin position="692"/>
        <end position="719"/>
    </location>
</feature>
<dbReference type="Gene3D" id="3.40.50.300">
    <property type="entry name" value="P-loop containing nucleotide triphosphate hydrolases"/>
    <property type="match status" value="1"/>
</dbReference>
<comment type="subcellular location">
    <subcellularLocation>
        <location evidence="1">Nucleus</location>
    </subcellularLocation>
</comment>
<evidence type="ECO:0000256" key="5">
    <source>
        <dbReference type="ARBA" id="ARBA00022840"/>
    </source>
</evidence>
<evidence type="ECO:0000313" key="9">
    <source>
        <dbReference type="EMBL" id="GIL51688.1"/>
    </source>
</evidence>
<dbReference type="GO" id="GO:0000077">
    <property type="term" value="P:DNA damage checkpoint signaling"/>
    <property type="evidence" value="ECO:0007669"/>
    <property type="project" value="TreeGrafter"/>
</dbReference>
<name>A0A8J4B0Q6_9CHLO</name>
<evidence type="ECO:0000256" key="1">
    <source>
        <dbReference type="ARBA" id="ARBA00004123"/>
    </source>
</evidence>
<evidence type="ECO:0000256" key="4">
    <source>
        <dbReference type="ARBA" id="ARBA00022763"/>
    </source>
</evidence>
<organism evidence="9 10">
    <name type="scientific">Volvox africanus</name>
    <dbReference type="NCBI Taxonomy" id="51714"/>
    <lineage>
        <taxon>Eukaryota</taxon>
        <taxon>Viridiplantae</taxon>
        <taxon>Chlorophyta</taxon>
        <taxon>core chlorophytes</taxon>
        <taxon>Chlorophyceae</taxon>
        <taxon>CS clade</taxon>
        <taxon>Chlamydomonadales</taxon>
        <taxon>Volvocaceae</taxon>
        <taxon>Volvox</taxon>
    </lineage>
</organism>
<keyword evidence="3" id="KW-0547">Nucleotide-binding</keyword>
<accession>A0A8J4B0Q6</accession>
<feature type="region of interest" description="Disordered" evidence="8">
    <location>
        <begin position="157"/>
        <end position="242"/>
    </location>
</feature>
<dbReference type="InterPro" id="IPR027417">
    <property type="entry name" value="P-loop_NTPase"/>
</dbReference>
<keyword evidence="7" id="KW-0131">Cell cycle</keyword>
<comment type="caution">
    <text evidence="9">The sequence shown here is derived from an EMBL/GenBank/DDBJ whole genome shotgun (WGS) entry which is preliminary data.</text>
</comment>
<comment type="similarity">
    <text evidence="2">Belongs to the rad17/RAD24 family.</text>
</comment>
<dbReference type="GO" id="GO:0003682">
    <property type="term" value="F:chromatin binding"/>
    <property type="evidence" value="ECO:0007669"/>
    <property type="project" value="TreeGrafter"/>
</dbReference>
<feature type="region of interest" description="Disordered" evidence="8">
    <location>
        <begin position="772"/>
        <end position="798"/>
    </location>
</feature>
<dbReference type="GO" id="GO:0033314">
    <property type="term" value="P:mitotic DNA replication checkpoint signaling"/>
    <property type="evidence" value="ECO:0007669"/>
    <property type="project" value="TreeGrafter"/>
</dbReference>
<keyword evidence="5" id="KW-0067">ATP-binding</keyword>
<feature type="compositionally biased region" description="Low complexity" evidence="8">
    <location>
        <begin position="227"/>
        <end position="239"/>
    </location>
</feature>
<keyword evidence="10" id="KW-1185">Reference proteome</keyword>
<feature type="region of interest" description="Disordered" evidence="8">
    <location>
        <begin position="590"/>
        <end position="611"/>
    </location>
</feature>
<dbReference type="AlphaFoldDB" id="A0A8J4B0Q6"/>
<keyword evidence="6" id="KW-0539">Nucleus</keyword>
<dbReference type="InterPro" id="IPR047854">
    <property type="entry name" value="RFC_lid"/>
</dbReference>
<feature type="compositionally biased region" description="Low complexity" evidence="8">
    <location>
        <begin position="157"/>
        <end position="174"/>
    </location>
</feature>
<dbReference type="Pfam" id="PF03215">
    <property type="entry name" value="Rad17"/>
    <property type="match status" value="1"/>
</dbReference>
<proteinExistence type="inferred from homology"/>
<evidence type="ECO:0000256" key="2">
    <source>
        <dbReference type="ARBA" id="ARBA00006168"/>
    </source>
</evidence>
<feature type="region of interest" description="Disordered" evidence="8">
    <location>
        <begin position="1"/>
        <end position="105"/>
    </location>
</feature>
<feature type="compositionally biased region" description="Polar residues" evidence="8">
    <location>
        <begin position="209"/>
        <end position="223"/>
    </location>
</feature>
<feature type="compositionally biased region" description="Polar residues" evidence="8">
    <location>
        <begin position="96"/>
        <end position="105"/>
    </location>
</feature>
<dbReference type="GO" id="GO:0003689">
    <property type="term" value="F:DNA clamp loader activity"/>
    <property type="evidence" value="ECO:0007669"/>
    <property type="project" value="TreeGrafter"/>
</dbReference>
<dbReference type="Gene3D" id="1.10.8.60">
    <property type="match status" value="1"/>
</dbReference>
<feature type="compositionally biased region" description="Polar residues" evidence="8">
    <location>
        <begin position="9"/>
        <end position="19"/>
    </location>
</feature>
<evidence type="ECO:0000313" key="10">
    <source>
        <dbReference type="Proteomes" id="UP000747399"/>
    </source>
</evidence>
<dbReference type="GO" id="GO:0005634">
    <property type="term" value="C:nucleus"/>
    <property type="evidence" value="ECO:0007669"/>
    <property type="project" value="UniProtKB-SubCell"/>
</dbReference>
<evidence type="ECO:0000256" key="6">
    <source>
        <dbReference type="ARBA" id="ARBA00023242"/>
    </source>
</evidence>
<dbReference type="Proteomes" id="UP000747399">
    <property type="component" value="Unassembled WGS sequence"/>
</dbReference>
<gene>
    <name evidence="9" type="ORF">Vafri_7625</name>
</gene>
<reference evidence="9" key="1">
    <citation type="journal article" date="2021" name="Proc. Natl. Acad. Sci. U.S.A.">
        <title>Three genomes in the algal genus Volvox reveal the fate of a haploid sex-determining region after a transition to homothallism.</title>
        <authorList>
            <person name="Yamamoto K."/>
            <person name="Hamaji T."/>
            <person name="Kawai-Toyooka H."/>
            <person name="Matsuzaki R."/>
            <person name="Takahashi F."/>
            <person name="Nishimura Y."/>
            <person name="Kawachi M."/>
            <person name="Noguchi H."/>
            <person name="Minakuchi Y."/>
            <person name="Umen J.G."/>
            <person name="Toyoda A."/>
            <person name="Nozaki H."/>
        </authorList>
    </citation>
    <scope>NUCLEOTIDE SEQUENCE</scope>
    <source>
        <strain evidence="9">NIES-3780</strain>
    </source>
</reference>
<feature type="region of interest" description="Disordered" evidence="8">
    <location>
        <begin position="1076"/>
        <end position="1116"/>
    </location>
</feature>
<dbReference type="SUPFAM" id="SSF52540">
    <property type="entry name" value="P-loop containing nucleoside triphosphate hydrolases"/>
    <property type="match status" value="1"/>
</dbReference>
<protein>
    <recommendedName>
        <fullName evidence="11">AAA+ ATPase domain-containing protein</fullName>
    </recommendedName>
</protein>
<dbReference type="CDD" id="cd18140">
    <property type="entry name" value="HLD_clamp_RFC"/>
    <property type="match status" value="1"/>
</dbReference>
<dbReference type="GO" id="GO:0005524">
    <property type="term" value="F:ATP binding"/>
    <property type="evidence" value="ECO:0007669"/>
    <property type="project" value="UniProtKB-KW"/>
</dbReference>
<dbReference type="PANTHER" id="PTHR12172:SF0">
    <property type="entry name" value="CELL CYCLE CHECKPOINT PROTEIN RAD17"/>
    <property type="match status" value="1"/>
</dbReference>
<dbReference type="PANTHER" id="PTHR12172">
    <property type="entry name" value="CELL CYCLE CHECKPOINT PROTEIN RAD17"/>
    <property type="match status" value="1"/>
</dbReference>
<evidence type="ECO:0000256" key="3">
    <source>
        <dbReference type="ARBA" id="ARBA00022741"/>
    </source>
</evidence>
<dbReference type="GO" id="GO:0006281">
    <property type="term" value="P:DNA repair"/>
    <property type="evidence" value="ECO:0007669"/>
    <property type="project" value="InterPro"/>
</dbReference>
<evidence type="ECO:0000256" key="7">
    <source>
        <dbReference type="ARBA" id="ARBA00023306"/>
    </source>
</evidence>
<evidence type="ECO:0008006" key="11">
    <source>
        <dbReference type="Google" id="ProtNLM"/>
    </source>
</evidence>